<organism evidence="11 12">
    <name type="scientific">Tsuneonella suprasediminis</name>
    <dbReference type="NCBI Taxonomy" id="2306996"/>
    <lineage>
        <taxon>Bacteria</taxon>
        <taxon>Pseudomonadati</taxon>
        <taxon>Pseudomonadota</taxon>
        <taxon>Alphaproteobacteria</taxon>
        <taxon>Sphingomonadales</taxon>
        <taxon>Erythrobacteraceae</taxon>
        <taxon>Tsuneonella</taxon>
    </lineage>
</organism>
<dbReference type="SUPFAM" id="SSF55781">
    <property type="entry name" value="GAF domain-like"/>
    <property type="match status" value="1"/>
</dbReference>
<dbReference type="Proteomes" id="UP000284322">
    <property type="component" value="Unassembled WGS sequence"/>
</dbReference>
<dbReference type="SMART" id="SM00387">
    <property type="entry name" value="HATPase_c"/>
    <property type="match status" value="1"/>
</dbReference>
<evidence type="ECO:0000256" key="8">
    <source>
        <dbReference type="ARBA" id="ARBA00023012"/>
    </source>
</evidence>
<dbReference type="GO" id="GO:0000160">
    <property type="term" value="P:phosphorelay signal transduction system"/>
    <property type="evidence" value="ECO:0007669"/>
    <property type="project" value="UniProtKB-KW"/>
</dbReference>
<keyword evidence="12" id="KW-1185">Reference proteome</keyword>
<keyword evidence="9" id="KW-0472">Membrane</keyword>
<keyword evidence="7" id="KW-0067">ATP-binding</keyword>
<feature type="transmembrane region" description="Helical" evidence="9">
    <location>
        <begin position="131"/>
        <end position="154"/>
    </location>
</feature>
<dbReference type="Gene3D" id="3.30.565.10">
    <property type="entry name" value="Histidine kinase-like ATPase, C-terminal domain"/>
    <property type="match status" value="1"/>
</dbReference>
<protein>
    <recommendedName>
        <fullName evidence="2">histidine kinase</fullName>
        <ecNumber evidence="2">2.7.13.3</ecNumber>
    </recommendedName>
</protein>
<feature type="transmembrane region" description="Helical" evidence="9">
    <location>
        <begin position="237"/>
        <end position="256"/>
    </location>
</feature>
<dbReference type="InterPro" id="IPR003594">
    <property type="entry name" value="HATPase_dom"/>
</dbReference>
<evidence type="ECO:0000256" key="1">
    <source>
        <dbReference type="ARBA" id="ARBA00000085"/>
    </source>
</evidence>
<dbReference type="Pfam" id="PF02518">
    <property type="entry name" value="HATPase_c"/>
    <property type="match status" value="1"/>
</dbReference>
<comment type="catalytic activity">
    <reaction evidence="1">
        <text>ATP + protein L-histidine = ADP + protein N-phospho-L-histidine.</text>
        <dbReference type="EC" id="2.7.13.3"/>
    </reaction>
</comment>
<gene>
    <name evidence="11" type="primary">prsK</name>
    <name evidence="11" type="ORF">D6858_10920</name>
</gene>
<dbReference type="Gene3D" id="3.30.450.40">
    <property type="match status" value="1"/>
</dbReference>
<dbReference type="OrthoDB" id="9785691at2"/>
<dbReference type="NCBIfam" id="TIGR02916">
    <property type="entry name" value="PEP_his_kin"/>
    <property type="match status" value="1"/>
</dbReference>
<evidence type="ECO:0000256" key="5">
    <source>
        <dbReference type="ARBA" id="ARBA00022741"/>
    </source>
</evidence>
<dbReference type="InterPro" id="IPR005467">
    <property type="entry name" value="His_kinase_dom"/>
</dbReference>
<feature type="domain" description="Histidine kinase" evidence="10">
    <location>
        <begin position="485"/>
        <end position="687"/>
    </location>
</feature>
<keyword evidence="6 11" id="KW-0418">Kinase</keyword>
<keyword evidence="4 11" id="KW-0808">Transferase</keyword>
<dbReference type="PRINTS" id="PR00344">
    <property type="entry name" value="BCTRLSENSOR"/>
</dbReference>
<dbReference type="PANTHER" id="PTHR43065:SF10">
    <property type="entry name" value="PEROXIDE STRESS-ACTIVATED HISTIDINE KINASE MAK3"/>
    <property type="match status" value="1"/>
</dbReference>
<comment type="caution">
    <text evidence="11">The sequence shown here is derived from an EMBL/GenBank/DDBJ whole genome shotgun (WGS) entry which is preliminary data.</text>
</comment>
<feature type="transmembrane region" description="Helical" evidence="9">
    <location>
        <begin position="6"/>
        <end position="30"/>
    </location>
</feature>
<evidence type="ECO:0000313" key="11">
    <source>
        <dbReference type="EMBL" id="RJX66867.1"/>
    </source>
</evidence>
<keyword evidence="8" id="KW-0902">Two-component regulatory system</keyword>
<feature type="transmembrane region" description="Helical" evidence="9">
    <location>
        <begin position="198"/>
        <end position="216"/>
    </location>
</feature>
<dbReference type="AlphaFoldDB" id="A0A419R0P3"/>
<dbReference type="EC" id="2.7.13.3" evidence="2"/>
<dbReference type="InterPro" id="IPR004358">
    <property type="entry name" value="Sig_transdc_His_kin-like_C"/>
</dbReference>
<name>A0A419R0P3_9SPHN</name>
<evidence type="ECO:0000256" key="2">
    <source>
        <dbReference type="ARBA" id="ARBA00012438"/>
    </source>
</evidence>
<proteinExistence type="predicted"/>
<dbReference type="RefSeq" id="WP_120110099.1">
    <property type="nucleotide sequence ID" value="NZ_RAHJ01000019.1"/>
</dbReference>
<sequence>MISDSIWALVGFFLNLLAAVVCVVVSVWLARRPTDTSRQERPAMILALLTTSAWCVIAAAFGGQSQLSGWFETVRNLAWIFLLYRLFANDGRDHSLTPIRPLVVVLAAVECMQTLLLIVDLRLQSDSHVGAILLSASSLLHLLVAVGALVLTHNLYAGASAAYRQILRWSAGGLAILWAFQLNLYVATYLTGAVSPELIAVQGLFIGVSAGLFALGSNARAAQLQLAPSRTVAFQSLSLLIIGGYLLTMLVAAQSLELLGEGFARLTQVGFVFAAIAVAVLWLPSRRLRGWLRVKVLKHLFQHRYDYRAEWLRFADTIGQGGARALPERASQALADITDSDGAVLFLPDTNGDYQFAGHWNWPTYRHHLSKFDDRFIASVERSGFILELDETRSGAAIEPEISFVPDWFLNEERAWVLVPLMHFERLVGLALLARPPIARKLDWEDFDLLKVVGGQLASYIAEQVGQEALAEVERFDDFNRRIAFVMHDIKNLASQLSLLARNAEKHADNPEFRADMLVTLTSSSSKLNALLARLGRYGSVGTAKKEQVDVMQLTRALARQFGDIHPVQLAQVQDCCILANHEALEQAMVHLIQNAIDASPKNAPVIASVLSDGLKGQVEIIDSGSGMSAQFIRNGLFKPFVSSKEGGFGIGAYEARELVRAMGGLLEVESREGLGTRFVITFPLSIMTALSPADAYSGREVA</sequence>
<accession>A0A419R0P3</accession>
<dbReference type="GO" id="GO:0004673">
    <property type="term" value="F:protein histidine kinase activity"/>
    <property type="evidence" value="ECO:0007669"/>
    <property type="project" value="UniProtKB-EC"/>
</dbReference>
<dbReference type="GO" id="GO:0005524">
    <property type="term" value="F:ATP binding"/>
    <property type="evidence" value="ECO:0007669"/>
    <property type="project" value="UniProtKB-KW"/>
</dbReference>
<evidence type="ECO:0000256" key="4">
    <source>
        <dbReference type="ARBA" id="ARBA00022679"/>
    </source>
</evidence>
<keyword evidence="5" id="KW-0547">Nucleotide-binding</keyword>
<dbReference type="PROSITE" id="PS50109">
    <property type="entry name" value="HIS_KIN"/>
    <property type="match status" value="1"/>
</dbReference>
<evidence type="ECO:0000313" key="12">
    <source>
        <dbReference type="Proteomes" id="UP000284322"/>
    </source>
</evidence>
<dbReference type="InterPro" id="IPR036890">
    <property type="entry name" value="HATPase_C_sf"/>
</dbReference>
<feature type="transmembrane region" description="Helical" evidence="9">
    <location>
        <begin position="262"/>
        <end position="283"/>
    </location>
</feature>
<evidence type="ECO:0000256" key="3">
    <source>
        <dbReference type="ARBA" id="ARBA00022553"/>
    </source>
</evidence>
<keyword evidence="9" id="KW-0812">Transmembrane</keyword>
<feature type="transmembrane region" description="Helical" evidence="9">
    <location>
        <begin position="99"/>
        <end position="119"/>
    </location>
</feature>
<feature type="transmembrane region" description="Helical" evidence="9">
    <location>
        <begin position="166"/>
        <end position="186"/>
    </location>
</feature>
<evidence type="ECO:0000256" key="7">
    <source>
        <dbReference type="ARBA" id="ARBA00022840"/>
    </source>
</evidence>
<dbReference type="PANTHER" id="PTHR43065">
    <property type="entry name" value="SENSOR HISTIDINE KINASE"/>
    <property type="match status" value="1"/>
</dbReference>
<dbReference type="SUPFAM" id="SSF55874">
    <property type="entry name" value="ATPase domain of HSP90 chaperone/DNA topoisomerase II/histidine kinase"/>
    <property type="match status" value="1"/>
</dbReference>
<evidence type="ECO:0000259" key="10">
    <source>
        <dbReference type="PROSITE" id="PS50109"/>
    </source>
</evidence>
<keyword evidence="3" id="KW-0597">Phosphoprotein</keyword>
<feature type="transmembrane region" description="Helical" evidence="9">
    <location>
        <begin position="42"/>
        <end position="61"/>
    </location>
</feature>
<reference evidence="11 12" key="1">
    <citation type="submission" date="2018-09" db="EMBL/GenBank/DDBJ databases">
        <title>Altererythrobacter sp.Ery1 and Ery12, the genome sequencing of novel strains in genus Alterythrobacter.</title>
        <authorList>
            <person name="Cheng H."/>
            <person name="Wu Y.-H."/>
            <person name="Fang C."/>
            <person name="Xu X.-W."/>
        </authorList>
    </citation>
    <scope>NUCLEOTIDE SEQUENCE [LARGE SCALE GENOMIC DNA]</scope>
    <source>
        <strain evidence="11 12">Ery12</strain>
    </source>
</reference>
<keyword evidence="9" id="KW-1133">Transmembrane helix</keyword>
<dbReference type="InterPro" id="IPR029016">
    <property type="entry name" value="GAF-like_dom_sf"/>
</dbReference>
<evidence type="ECO:0000256" key="9">
    <source>
        <dbReference type="SAM" id="Phobius"/>
    </source>
</evidence>
<evidence type="ECO:0000256" key="6">
    <source>
        <dbReference type="ARBA" id="ARBA00022777"/>
    </source>
</evidence>
<dbReference type="EMBL" id="RAHJ01000019">
    <property type="protein sequence ID" value="RJX66867.1"/>
    <property type="molecule type" value="Genomic_DNA"/>
</dbReference>
<dbReference type="InterPro" id="IPR014265">
    <property type="entry name" value="XrtA/PrsK"/>
</dbReference>